<protein>
    <submittedName>
        <fullName evidence="2">Uncharacterized protein</fullName>
    </submittedName>
</protein>
<gene>
    <name evidence="2" type="ORF">24149LASTA_00056</name>
</gene>
<reference evidence="2 3" key="1">
    <citation type="submission" date="2020-03" db="EMBL/GenBank/DDBJ databases">
        <authorList>
            <person name="Kojic M."/>
            <person name="Vukotic G."/>
        </authorList>
    </citation>
    <scope>NUCLEOTIDE SEQUENCE [LARGE SCALE GENOMIC DNA]</scope>
</reference>
<keyword evidence="1" id="KW-0812">Transmembrane</keyword>
<feature type="transmembrane region" description="Helical" evidence="1">
    <location>
        <begin position="91"/>
        <end position="111"/>
    </location>
</feature>
<accession>A0A6H0X3I5</accession>
<sequence length="112" mass="12633">MIRIFMAGQNVPEWLEKVTQTDPNKPYVRPKVIFNHPTVVYVKNSQYHIRSIIAPRVNVGVIKVHCGENFTLYGQSPGNSGKPVNINCSPIVNYFELFLLAIIAVGSVFIFK</sequence>
<keyword evidence="1" id="KW-0472">Membrane</keyword>
<proteinExistence type="predicted"/>
<evidence type="ECO:0000256" key="1">
    <source>
        <dbReference type="SAM" id="Phobius"/>
    </source>
</evidence>
<dbReference type="Proteomes" id="UP000502929">
    <property type="component" value="Segment"/>
</dbReference>
<keyword evidence="3" id="KW-1185">Reference proteome</keyword>
<dbReference type="Pfam" id="PF24594">
    <property type="entry name" value="DUF7618"/>
    <property type="match status" value="1"/>
</dbReference>
<dbReference type="EMBL" id="MT251347">
    <property type="protein sequence ID" value="QIW86683.1"/>
    <property type="molecule type" value="Genomic_DNA"/>
</dbReference>
<keyword evidence="1" id="KW-1133">Transmembrane helix</keyword>
<evidence type="ECO:0000313" key="3">
    <source>
        <dbReference type="Proteomes" id="UP000502929"/>
    </source>
</evidence>
<dbReference type="InterPro" id="IPR056036">
    <property type="entry name" value="DUF7618"/>
</dbReference>
<name>A0A6H0X3I5_9CAUD</name>
<evidence type="ECO:0000313" key="2">
    <source>
        <dbReference type="EMBL" id="QIW86683.1"/>
    </source>
</evidence>
<organism evidence="2 3">
    <name type="scientific">Klebsiella phage LASTA</name>
    <dbReference type="NCBI Taxonomy" id="2723758"/>
    <lineage>
        <taxon>Viruses</taxon>
        <taxon>Duplodnaviria</taxon>
        <taxon>Heunggongvirae</taxon>
        <taxon>Uroviricota</taxon>
        <taxon>Caudoviricetes</taxon>
        <taxon>Lastavirus</taxon>
        <taxon>Lastavirus lasta</taxon>
    </lineage>
</organism>